<dbReference type="RefSeq" id="WP_147627014.1">
    <property type="nucleotide sequence ID" value="NZ_CP042807.1"/>
</dbReference>
<accession>A0A5B9DWQ3</accession>
<dbReference type="InterPro" id="IPR036942">
    <property type="entry name" value="Beta-barrel_TonB_sf"/>
</dbReference>
<evidence type="ECO:0000313" key="5">
    <source>
        <dbReference type="Proteomes" id="UP000321807"/>
    </source>
</evidence>
<dbReference type="Gene3D" id="2.40.170.20">
    <property type="entry name" value="TonB-dependent receptor, beta-barrel domain"/>
    <property type="match status" value="2"/>
</dbReference>
<keyword evidence="2" id="KW-0472">Membrane</keyword>
<sequence>MLNTGESDNSLPYHYNKRGFRADFSWKIGDHKIQIGAEDYRIHTDALTEYGSKGIYYYSAYSIPTATNDGANPSVIIPANTPYVMNYNAKNGGKLFQTNRGAYIEDYWQASKNVLIYGGLRRDNAKASLADGQHGLDLYTTSPRLGVSWDVHGDSSMKIGLSAGEYSLPVPGVVMDSLFNNYAYNYTYSTYTGINADGSPIGAKQFASHTVASSAANARELTSAHLKNSLQDNFTLYMQDNSLIPDWSETVELDYSKIKRALAVWSDLDSGSGITSSAYRYLQSLGYADPYIKNYVLINPGSAVTLTNDFNHDGKLATVTIPGSNTGLPKAKRNAYTMTLDMVHPETPEQPFFLDFSYSWKHVHGNYEGYYGETNGNVLGSPTLRYAGLSEGSSGDLPGDVRNTVRINFSHTFAHSITAGIGGYWQSGNPRSCYTTYPESTNAAAQGGESSFYCNGVLTPRGSLGHMPSYWDLDLHMGWTHKVGLNTFSVQFGVNNILNRQMLIYRDPFEGYYSNGSFITETRYDGRVYTAARSAWLSLRYSFN</sequence>
<evidence type="ECO:0000256" key="1">
    <source>
        <dbReference type="ARBA" id="ARBA00004442"/>
    </source>
</evidence>
<dbReference type="SUPFAM" id="SSF56935">
    <property type="entry name" value="Porins"/>
    <property type="match status" value="1"/>
</dbReference>
<keyword evidence="3" id="KW-0998">Cell outer membrane</keyword>
<protein>
    <recommendedName>
        <fullName evidence="6">TonB-dependent receptor</fullName>
    </recommendedName>
</protein>
<reference evidence="4 5" key="1">
    <citation type="submission" date="2019-08" db="EMBL/GenBank/DDBJ databases">
        <title>Complete genome sequence of Rhodanobacter glycinis strain T01E-68 isolated from tomato root.</title>
        <authorList>
            <person name="Weon H.-Y."/>
            <person name="Lee S.A."/>
        </authorList>
    </citation>
    <scope>NUCLEOTIDE SEQUENCE [LARGE SCALE GENOMIC DNA]</scope>
    <source>
        <strain evidence="4 5">T01E-68</strain>
    </source>
</reference>
<name>A0A5B9DWQ3_9GAMM</name>
<dbReference type="Proteomes" id="UP000321807">
    <property type="component" value="Chromosome"/>
</dbReference>
<comment type="subcellular location">
    <subcellularLocation>
        <location evidence="1">Cell outer membrane</location>
    </subcellularLocation>
</comment>
<evidence type="ECO:0008006" key="6">
    <source>
        <dbReference type="Google" id="ProtNLM"/>
    </source>
</evidence>
<dbReference type="AlphaFoldDB" id="A0A5B9DWQ3"/>
<gene>
    <name evidence="4" type="ORF">CS053_07760</name>
</gene>
<evidence type="ECO:0000256" key="2">
    <source>
        <dbReference type="ARBA" id="ARBA00023136"/>
    </source>
</evidence>
<evidence type="ECO:0000313" key="4">
    <source>
        <dbReference type="EMBL" id="QEE24412.1"/>
    </source>
</evidence>
<dbReference type="EMBL" id="CP042807">
    <property type="protein sequence ID" value="QEE24412.1"/>
    <property type="molecule type" value="Genomic_DNA"/>
</dbReference>
<organism evidence="4 5">
    <name type="scientific">Rhodanobacter glycinis</name>
    <dbReference type="NCBI Taxonomy" id="582702"/>
    <lineage>
        <taxon>Bacteria</taxon>
        <taxon>Pseudomonadati</taxon>
        <taxon>Pseudomonadota</taxon>
        <taxon>Gammaproteobacteria</taxon>
        <taxon>Lysobacterales</taxon>
        <taxon>Rhodanobacteraceae</taxon>
        <taxon>Rhodanobacter</taxon>
    </lineage>
</organism>
<proteinExistence type="predicted"/>
<evidence type="ECO:0000256" key="3">
    <source>
        <dbReference type="ARBA" id="ARBA00023237"/>
    </source>
</evidence>
<dbReference type="GO" id="GO:0009279">
    <property type="term" value="C:cell outer membrane"/>
    <property type="evidence" value="ECO:0007669"/>
    <property type="project" value="UniProtKB-SubCell"/>
</dbReference>
<dbReference type="KEGG" id="rgl:CS053_07760"/>